<dbReference type="PANTHER" id="PTHR32071:SF117">
    <property type="entry name" value="PTS-DEPENDENT DIHYDROXYACETONE KINASE OPERON REGULATORY PROTEIN-RELATED"/>
    <property type="match status" value="1"/>
</dbReference>
<dbReference type="SUPFAM" id="SSF52540">
    <property type="entry name" value="P-loop containing nucleoside triphosphate hydrolases"/>
    <property type="match status" value="1"/>
</dbReference>
<dbReference type="KEGG" id="salk:FBQ74_12630"/>
<keyword evidence="9" id="KW-1185">Reference proteome</keyword>
<dbReference type="Gene3D" id="1.10.10.60">
    <property type="entry name" value="Homeodomain-like"/>
    <property type="match status" value="1"/>
</dbReference>
<dbReference type="EMBL" id="CP039852">
    <property type="protein sequence ID" value="QCZ94264.1"/>
    <property type="molecule type" value="Genomic_DNA"/>
</dbReference>
<dbReference type="Gene3D" id="3.40.50.300">
    <property type="entry name" value="P-loop containing nucleotide triphosphate hydrolases"/>
    <property type="match status" value="1"/>
</dbReference>
<reference evidence="8 9" key="1">
    <citation type="submission" date="2019-04" db="EMBL/GenBank/DDBJ databases">
        <title>Salinimonas iocasae sp. nov., a halophilic bacterium isolated from the outer tube casing of tubeworms in Okinawa Trough.</title>
        <authorList>
            <person name="Zhang H."/>
            <person name="Wang H."/>
            <person name="Li C."/>
        </authorList>
    </citation>
    <scope>NUCLEOTIDE SEQUENCE [LARGE SCALE GENOMIC DNA]</scope>
    <source>
        <strain evidence="8 9">KX18D6</strain>
    </source>
</reference>
<keyword evidence="1" id="KW-0547">Nucleotide-binding</keyword>
<feature type="region of interest" description="Disordered" evidence="6">
    <location>
        <begin position="404"/>
        <end position="428"/>
    </location>
</feature>
<dbReference type="SMART" id="SM00382">
    <property type="entry name" value="AAA"/>
    <property type="match status" value="1"/>
</dbReference>
<dbReference type="InterPro" id="IPR025662">
    <property type="entry name" value="Sigma_54_int_dom_ATP-bd_1"/>
</dbReference>
<dbReference type="InterPro" id="IPR010518">
    <property type="entry name" value="FleQ"/>
</dbReference>
<dbReference type="PRINTS" id="PR01590">
    <property type="entry name" value="HTHFIS"/>
</dbReference>
<keyword evidence="2" id="KW-0067">ATP-binding</keyword>
<dbReference type="Pfam" id="PF02954">
    <property type="entry name" value="HTH_8"/>
    <property type="match status" value="1"/>
</dbReference>
<evidence type="ECO:0000313" key="8">
    <source>
        <dbReference type="EMBL" id="QCZ94264.1"/>
    </source>
</evidence>
<dbReference type="GO" id="GO:0006355">
    <property type="term" value="P:regulation of DNA-templated transcription"/>
    <property type="evidence" value="ECO:0007669"/>
    <property type="project" value="InterPro"/>
</dbReference>
<evidence type="ECO:0000256" key="1">
    <source>
        <dbReference type="ARBA" id="ARBA00022741"/>
    </source>
</evidence>
<dbReference type="PROSITE" id="PS50045">
    <property type="entry name" value="SIGMA54_INTERACT_4"/>
    <property type="match status" value="1"/>
</dbReference>
<evidence type="ECO:0000256" key="4">
    <source>
        <dbReference type="ARBA" id="ARBA00023125"/>
    </source>
</evidence>
<organism evidence="8 9">
    <name type="scientific">Salinimonas iocasae</name>
    <dbReference type="NCBI Taxonomy" id="2572577"/>
    <lineage>
        <taxon>Bacteria</taxon>
        <taxon>Pseudomonadati</taxon>
        <taxon>Pseudomonadota</taxon>
        <taxon>Gammaproteobacteria</taxon>
        <taxon>Alteromonadales</taxon>
        <taxon>Alteromonadaceae</taxon>
        <taxon>Alteromonas/Salinimonas group</taxon>
        <taxon>Salinimonas</taxon>
    </lineage>
</organism>
<sequence>MKDILLVSDNGDLIHKLETIVSFIGEPCSSCSYKSSAEYLKTHSVDAVLVDFSVSTAQELILQFPHIPFVAVVAEDGVVNPERNLVGACTLPMTYPVLTQAIHRCQEYSRRRPGSTKPSGVKTRLFRSLVGRSEEIQTVRRLVEQVAPTDATVLILGESGTGKEVVARNVHFFSERKDGPFIPVNCGAIPGELLESELFGHEKGAFTGAISARKGRFELAESGTLFLDEIGDMPMQMQVKLLRVLQERTFERVGGSTPIQCNVRIVAATHRNLETMIQENKFREDLFYRLNVFPIDSPALRERREDIPLLLQELISRIKGDGVEGVKFTEMAIASLMEHSWDGNVRELSNLVERLSILYPGQIVDIQDLPPKYQYGEVQAYQPEYPEELLERDAFNALFAESAAQEDTPEAAPEQSDEPESYRSDLPEDGVNLKEYLSELEINLIIQALEQQDWVVARAADKLGMRRTTLVEKMRKYNIQRDETLSSDN</sequence>
<dbReference type="RefSeq" id="WP_139757004.1">
    <property type="nucleotide sequence ID" value="NZ_CP039852.1"/>
</dbReference>
<dbReference type="SUPFAM" id="SSF46689">
    <property type="entry name" value="Homeodomain-like"/>
    <property type="match status" value="1"/>
</dbReference>
<protein>
    <submittedName>
        <fullName evidence="8">Sigma-54-dependent Fis family transcriptional regulator</fullName>
    </submittedName>
</protein>
<dbReference type="FunFam" id="3.40.50.300:FF:000006">
    <property type="entry name" value="DNA-binding transcriptional regulator NtrC"/>
    <property type="match status" value="1"/>
</dbReference>
<gene>
    <name evidence="8" type="ORF">FBQ74_12630</name>
</gene>
<dbReference type="InterPro" id="IPR058031">
    <property type="entry name" value="AAA_lid_NorR"/>
</dbReference>
<dbReference type="Pfam" id="PF06490">
    <property type="entry name" value="FleQ"/>
    <property type="match status" value="1"/>
</dbReference>
<dbReference type="InterPro" id="IPR003593">
    <property type="entry name" value="AAA+_ATPase"/>
</dbReference>
<evidence type="ECO:0000256" key="2">
    <source>
        <dbReference type="ARBA" id="ARBA00022840"/>
    </source>
</evidence>
<dbReference type="SUPFAM" id="SSF52172">
    <property type="entry name" value="CheY-like"/>
    <property type="match status" value="1"/>
</dbReference>
<dbReference type="CDD" id="cd00009">
    <property type="entry name" value="AAA"/>
    <property type="match status" value="1"/>
</dbReference>
<dbReference type="InterPro" id="IPR009057">
    <property type="entry name" value="Homeodomain-like_sf"/>
</dbReference>
<dbReference type="Proteomes" id="UP000304912">
    <property type="component" value="Chromosome"/>
</dbReference>
<dbReference type="GO" id="GO:0043565">
    <property type="term" value="F:sequence-specific DNA binding"/>
    <property type="evidence" value="ECO:0007669"/>
    <property type="project" value="InterPro"/>
</dbReference>
<dbReference type="Gene3D" id="3.40.50.2300">
    <property type="match status" value="1"/>
</dbReference>
<dbReference type="OrthoDB" id="9804019at2"/>
<evidence type="ECO:0000256" key="3">
    <source>
        <dbReference type="ARBA" id="ARBA00023015"/>
    </source>
</evidence>
<dbReference type="InterPro" id="IPR027417">
    <property type="entry name" value="P-loop_NTPase"/>
</dbReference>
<dbReference type="Pfam" id="PF00158">
    <property type="entry name" value="Sigma54_activat"/>
    <property type="match status" value="1"/>
</dbReference>
<keyword evidence="5" id="KW-0804">Transcription</keyword>
<name>A0A5B7YF01_9ALTE</name>
<dbReference type="PROSITE" id="PS00675">
    <property type="entry name" value="SIGMA54_INTERACT_1"/>
    <property type="match status" value="1"/>
</dbReference>
<dbReference type="InterPro" id="IPR002197">
    <property type="entry name" value="HTH_Fis"/>
</dbReference>
<evidence type="ECO:0000256" key="6">
    <source>
        <dbReference type="SAM" id="MobiDB-lite"/>
    </source>
</evidence>
<dbReference type="Pfam" id="PF25601">
    <property type="entry name" value="AAA_lid_14"/>
    <property type="match status" value="1"/>
</dbReference>
<dbReference type="InterPro" id="IPR011006">
    <property type="entry name" value="CheY-like_superfamily"/>
</dbReference>
<accession>A0A5B7YF01</accession>
<dbReference type="AlphaFoldDB" id="A0A5B7YF01"/>
<proteinExistence type="predicted"/>
<keyword evidence="4" id="KW-0238">DNA-binding</keyword>
<feature type="domain" description="Sigma-54 factor interaction" evidence="7">
    <location>
        <begin position="129"/>
        <end position="357"/>
    </location>
</feature>
<evidence type="ECO:0000313" key="9">
    <source>
        <dbReference type="Proteomes" id="UP000304912"/>
    </source>
</evidence>
<dbReference type="PANTHER" id="PTHR32071">
    <property type="entry name" value="TRANSCRIPTIONAL REGULATORY PROTEIN"/>
    <property type="match status" value="1"/>
</dbReference>
<dbReference type="InterPro" id="IPR002078">
    <property type="entry name" value="Sigma_54_int"/>
</dbReference>
<keyword evidence="3" id="KW-0805">Transcription regulation</keyword>
<evidence type="ECO:0000259" key="7">
    <source>
        <dbReference type="PROSITE" id="PS50045"/>
    </source>
</evidence>
<dbReference type="Gene3D" id="1.10.8.60">
    <property type="match status" value="1"/>
</dbReference>
<dbReference type="GO" id="GO:0005524">
    <property type="term" value="F:ATP binding"/>
    <property type="evidence" value="ECO:0007669"/>
    <property type="project" value="UniProtKB-KW"/>
</dbReference>
<evidence type="ECO:0000256" key="5">
    <source>
        <dbReference type="ARBA" id="ARBA00023163"/>
    </source>
</evidence>